<sequence length="83" mass="10279">MHMSMTKDIIKTVSFNVDIDIYMTYSSDEYCRHQIKSTKLKFENKKISLKVWKYIFIQLDLYKLQEMQVHDESRIYTRFHYKN</sequence>
<reference evidence="1" key="1">
    <citation type="journal article" date="2020" name="Nature">
        <title>Giant virus diversity and host interactions through global metagenomics.</title>
        <authorList>
            <person name="Schulz F."/>
            <person name="Roux S."/>
            <person name="Paez-Espino D."/>
            <person name="Jungbluth S."/>
            <person name="Walsh D.A."/>
            <person name="Denef V.J."/>
            <person name="McMahon K.D."/>
            <person name="Konstantinidis K.T."/>
            <person name="Eloe-Fadrosh E.A."/>
            <person name="Kyrpides N.C."/>
            <person name="Woyke T."/>
        </authorList>
    </citation>
    <scope>NUCLEOTIDE SEQUENCE</scope>
    <source>
        <strain evidence="1">GVMAG-M-3300023174-68</strain>
    </source>
</reference>
<protein>
    <submittedName>
        <fullName evidence="1">Uncharacterized protein</fullName>
    </submittedName>
</protein>
<accession>A0A6C0DW63</accession>
<proteinExistence type="predicted"/>
<name>A0A6C0DW63_9ZZZZ</name>
<dbReference type="AlphaFoldDB" id="A0A6C0DW63"/>
<organism evidence="1">
    <name type="scientific">viral metagenome</name>
    <dbReference type="NCBI Taxonomy" id="1070528"/>
    <lineage>
        <taxon>unclassified sequences</taxon>
        <taxon>metagenomes</taxon>
        <taxon>organismal metagenomes</taxon>
    </lineage>
</organism>
<dbReference type="EMBL" id="MN739680">
    <property type="protein sequence ID" value="QHT20681.1"/>
    <property type="molecule type" value="Genomic_DNA"/>
</dbReference>
<evidence type="ECO:0000313" key="1">
    <source>
        <dbReference type="EMBL" id="QHT20681.1"/>
    </source>
</evidence>